<protein>
    <submittedName>
        <fullName evidence="1">Uncharacterized protein</fullName>
    </submittedName>
</protein>
<dbReference type="EMBL" id="MN739123">
    <property type="protein sequence ID" value="QHS90040.1"/>
    <property type="molecule type" value="Genomic_DNA"/>
</dbReference>
<organism evidence="1">
    <name type="scientific">viral metagenome</name>
    <dbReference type="NCBI Taxonomy" id="1070528"/>
    <lineage>
        <taxon>unclassified sequences</taxon>
        <taxon>metagenomes</taxon>
        <taxon>organismal metagenomes</taxon>
    </lineage>
</organism>
<dbReference type="AlphaFoldDB" id="A0A6C0BDC1"/>
<name>A0A6C0BDC1_9ZZZZ</name>
<accession>A0A6C0BDC1</accession>
<proteinExistence type="predicted"/>
<reference evidence="1" key="1">
    <citation type="journal article" date="2020" name="Nature">
        <title>Giant virus diversity and host interactions through global metagenomics.</title>
        <authorList>
            <person name="Schulz F."/>
            <person name="Roux S."/>
            <person name="Paez-Espino D."/>
            <person name="Jungbluth S."/>
            <person name="Walsh D.A."/>
            <person name="Denef V.J."/>
            <person name="McMahon K.D."/>
            <person name="Konstantinidis K.T."/>
            <person name="Eloe-Fadrosh E.A."/>
            <person name="Kyrpides N.C."/>
            <person name="Woyke T."/>
        </authorList>
    </citation>
    <scope>NUCLEOTIDE SEQUENCE</scope>
    <source>
        <strain evidence="1">GVMAG-M-3300010160-4</strain>
    </source>
</reference>
<sequence>MSKIGSKILFLGLHVCFQGVLSTVRPTTSGVKNRVSP</sequence>
<evidence type="ECO:0000313" key="1">
    <source>
        <dbReference type="EMBL" id="QHS90040.1"/>
    </source>
</evidence>